<feature type="compositionally biased region" description="Polar residues" evidence="1">
    <location>
        <begin position="37"/>
        <end position="53"/>
    </location>
</feature>
<sequence>MNRMVKNSKFVLVLLAGLVILLHATIPHHHHLDTSCDHNSTNSTTNQSRGESSTEADKHCHALNTIVIQKVNSITFDNKTAFNSLLLFITSNEEVKFHNKVSLTFHTIKDLVVLKQYLSSEPSFRGPPALV</sequence>
<dbReference type="AlphaFoldDB" id="A0A645CMT5"/>
<protein>
    <submittedName>
        <fullName evidence="2">Uncharacterized protein</fullName>
    </submittedName>
</protein>
<gene>
    <name evidence="2" type="ORF">SDC9_125092</name>
</gene>
<evidence type="ECO:0000313" key="2">
    <source>
        <dbReference type="EMBL" id="MPM78082.1"/>
    </source>
</evidence>
<evidence type="ECO:0000256" key="1">
    <source>
        <dbReference type="SAM" id="MobiDB-lite"/>
    </source>
</evidence>
<feature type="region of interest" description="Disordered" evidence="1">
    <location>
        <begin position="32"/>
        <end position="55"/>
    </location>
</feature>
<proteinExistence type="predicted"/>
<organism evidence="2">
    <name type="scientific">bioreactor metagenome</name>
    <dbReference type="NCBI Taxonomy" id="1076179"/>
    <lineage>
        <taxon>unclassified sequences</taxon>
        <taxon>metagenomes</taxon>
        <taxon>ecological metagenomes</taxon>
    </lineage>
</organism>
<dbReference type="EMBL" id="VSSQ01028376">
    <property type="protein sequence ID" value="MPM78082.1"/>
    <property type="molecule type" value="Genomic_DNA"/>
</dbReference>
<name>A0A645CMT5_9ZZZZ</name>
<comment type="caution">
    <text evidence="2">The sequence shown here is derived from an EMBL/GenBank/DDBJ whole genome shotgun (WGS) entry which is preliminary data.</text>
</comment>
<accession>A0A645CMT5</accession>
<reference evidence="2" key="1">
    <citation type="submission" date="2019-08" db="EMBL/GenBank/DDBJ databases">
        <authorList>
            <person name="Kucharzyk K."/>
            <person name="Murdoch R.W."/>
            <person name="Higgins S."/>
            <person name="Loffler F."/>
        </authorList>
    </citation>
    <scope>NUCLEOTIDE SEQUENCE</scope>
</reference>